<keyword evidence="4" id="KW-1185">Reference proteome</keyword>
<name>K6VGV9_9MICO</name>
<comment type="caution">
    <text evidence="3">The sequence shown here is derived from an EMBL/GenBank/DDBJ whole genome shotgun (WGS) entry which is preliminary data.</text>
</comment>
<organism evidence="3 4">
    <name type="scientific">Kineosphaera limosa NBRC 100340</name>
    <dbReference type="NCBI Taxonomy" id="1184609"/>
    <lineage>
        <taxon>Bacteria</taxon>
        <taxon>Bacillati</taxon>
        <taxon>Actinomycetota</taxon>
        <taxon>Actinomycetes</taxon>
        <taxon>Micrococcales</taxon>
        <taxon>Dermatophilaceae</taxon>
        <taxon>Kineosphaera</taxon>
    </lineage>
</organism>
<gene>
    <name evidence="3" type="ORF">KILIM_019_00770</name>
</gene>
<keyword evidence="2" id="KW-1133">Transmembrane helix</keyword>
<feature type="region of interest" description="Disordered" evidence="1">
    <location>
        <begin position="66"/>
        <end position="104"/>
    </location>
</feature>
<feature type="transmembrane region" description="Helical" evidence="2">
    <location>
        <begin position="110"/>
        <end position="132"/>
    </location>
</feature>
<accession>K6VGV9</accession>
<evidence type="ECO:0000256" key="1">
    <source>
        <dbReference type="SAM" id="MobiDB-lite"/>
    </source>
</evidence>
<protein>
    <submittedName>
        <fullName evidence="3">Uncharacterized protein</fullName>
    </submittedName>
</protein>
<keyword evidence="2" id="KW-0472">Membrane</keyword>
<dbReference type="eggNOG" id="ENOG5034CHG">
    <property type="taxonomic scope" value="Bacteria"/>
</dbReference>
<sequence length="320" mass="31961">MSGLTAATCQFPCGFPEVYTVTRSIYRLRPSSDDDESVQRLLATLPDPGPMPPELVGRIAASLAAEQERRGPADESVTPLVRRQQSRDQFVRRQPPQDEVASVSGASRSLLLGLGGAAAAFVVGGVVVVNALTPAGAASDPSTYAQLSLGEPGVNAPADPHDPMAPLAPTGPAAPDAGAPGAGEPANQGETGSYGAPGGGTAPGASVDAHITVSAQQYTTADLATQGATLWRAPGAPLHTMAAEAPSIGPIGTTGGVAECLAAIGANSGTSRAIVDLAFLDGAPAAVIVTQGDQGTQVRAVTRQCGSASDQVLAGPFSIR</sequence>
<dbReference type="EMBL" id="BAHD01000019">
    <property type="protein sequence ID" value="GAB95423.1"/>
    <property type="molecule type" value="Genomic_DNA"/>
</dbReference>
<evidence type="ECO:0000313" key="3">
    <source>
        <dbReference type="EMBL" id="GAB95423.1"/>
    </source>
</evidence>
<feature type="compositionally biased region" description="Low complexity" evidence="1">
    <location>
        <begin position="164"/>
        <end position="194"/>
    </location>
</feature>
<dbReference type="Proteomes" id="UP000008366">
    <property type="component" value="Unassembled WGS sequence"/>
</dbReference>
<feature type="region of interest" description="Disordered" evidence="1">
    <location>
        <begin position="139"/>
        <end position="205"/>
    </location>
</feature>
<reference evidence="3 4" key="1">
    <citation type="submission" date="2012-08" db="EMBL/GenBank/DDBJ databases">
        <title>Whole genome shotgun sequence of Kineosphaera limosa NBRC 100340.</title>
        <authorList>
            <person name="Yoshida I."/>
            <person name="Isaki S."/>
            <person name="Hosoyama A."/>
            <person name="Tsuchikane K."/>
            <person name="Katsumata H."/>
            <person name="Ando Y."/>
            <person name="Ohji S."/>
            <person name="Hamada M."/>
            <person name="Tamura T."/>
            <person name="Yamazoe A."/>
            <person name="Yamazaki S."/>
            <person name="Fujita N."/>
        </authorList>
    </citation>
    <scope>NUCLEOTIDE SEQUENCE [LARGE SCALE GENOMIC DNA]</scope>
    <source>
        <strain evidence="3 4">NBRC 100340</strain>
    </source>
</reference>
<dbReference type="STRING" id="1184609.KILIM_019_00770"/>
<dbReference type="AlphaFoldDB" id="K6VGV9"/>
<evidence type="ECO:0000313" key="4">
    <source>
        <dbReference type="Proteomes" id="UP000008366"/>
    </source>
</evidence>
<evidence type="ECO:0000256" key="2">
    <source>
        <dbReference type="SAM" id="Phobius"/>
    </source>
</evidence>
<keyword evidence="2" id="KW-0812">Transmembrane</keyword>
<proteinExistence type="predicted"/>